<proteinExistence type="predicted"/>
<dbReference type="EMBL" id="CP136895">
    <property type="protein sequence ID" value="WOL09909.1"/>
    <property type="molecule type" value="Genomic_DNA"/>
</dbReference>
<organism evidence="1 2">
    <name type="scientific">Canna indica</name>
    <name type="common">Indian-shot</name>
    <dbReference type="NCBI Taxonomy" id="4628"/>
    <lineage>
        <taxon>Eukaryota</taxon>
        <taxon>Viridiplantae</taxon>
        <taxon>Streptophyta</taxon>
        <taxon>Embryophyta</taxon>
        <taxon>Tracheophyta</taxon>
        <taxon>Spermatophyta</taxon>
        <taxon>Magnoliopsida</taxon>
        <taxon>Liliopsida</taxon>
        <taxon>Zingiberales</taxon>
        <taxon>Cannaceae</taxon>
        <taxon>Canna</taxon>
    </lineage>
</organism>
<dbReference type="Proteomes" id="UP001327560">
    <property type="component" value="Chromosome 6"/>
</dbReference>
<reference evidence="1 2" key="1">
    <citation type="submission" date="2023-10" db="EMBL/GenBank/DDBJ databases">
        <title>Chromosome-scale genome assembly provides insights into flower coloration mechanisms of Canna indica.</title>
        <authorList>
            <person name="Li C."/>
        </authorList>
    </citation>
    <scope>NUCLEOTIDE SEQUENCE [LARGE SCALE GENOMIC DNA]</scope>
    <source>
        <tissue evidence="1">Flower</tissue>
    </source>
</reference>
<protein>
    <submittedName>
        <fullName evidence="1">CBS domain-containing protein CBSX5-like</fullName>
    </submittedName>
</protein>
<keyword evidence="2" id="KW-1185">Reference proteome</keyword>
<evidence type="ECO:0000313" key="2">
    <source>
        <dbReference type="Proteomes" id="UP001327560"/>
    </source>
</evidence>
<sequence length="108" mass="11682">MAYIDERVAAALLCTLLEVDLFPPFSPSISSSSSDEEASSSQALLNGRRPRWLRPMRRSGSYSTRMVRRSKGSIVCHPGSSLVAGDVPKEGKTVKKTLDLFVAARVAG</sequence>
<dbReference type="AlphaFoldDB" id="A0AAQ3KJH5"/>
<evidence type="ECO:0000313" key="1">
    <source>
        <dbReference type="EMBL" id="WOL09909.1"/>
    </source>
</evidence>
<name>A0AAQ3KJH5_9LILI</name>
<accession>A0AAQ3KJH5</accession>
<gene>
    <name evidence="1" type="ORF">Cni_G18662</name>
</gene>